<evidence type="ECO:0000313" key="3">
    <source>
        <dbReference type="EMBL" id="RSL31850.1"/>
    </source>
</evidence>
<dbReference type="PROSITE" id="PS50005">
    <property type="entry name" value="TPR"/>
    <property type="match status" value="1"/>
</dbReference>
<dbReference type="SUPFAM" id="SSF48452">
    <property type="entry name" value="TPR-like"/>
    <property type="match status" value="1"/>
</dbReference>
<protein>
    <submittedName>
        <fullName evidence="3">Uncharacterized protein</fullName>
    </submittedName>
</protein>
<feature type="transmembrane region" description="Helical" evidence="2">
    <location>
        <begin position="257"/>
        <end position="274"/>
    </location>
</feature>
<accession>A0A3R9P372</accession>
<keyword evidence="2" id="KW-0812">Transmembrane</keyword>
<evidence type="ECO:0000256" key="1">
    <source>
        <dbReference type="PROSITE-ProRule" id="PRU00339"/>
    </source>
</evidence>
<feature type="repeat" description="TPR" evidence="1">
    <location>
        <begin position="570"/>
        <end position="603"/>
    </location>
</feature>
<keyword evidence="2" id="KW-1133">Transmembrane helix</keyword>
<dbReference type="InterPro" id="IPR051533">
    <property type="entry name" value="WaaL-like"/>
</dbReference>
<feature type="transmembrane region" description="Helical" evidence="2">
    <location>
        <begin position="86"/>
        <end position="102"/>
    </location>
</feature>
<feature type="transmembrane region" description="Helical" evidence="2">
    <location>
        <begin position="294"/>
        <end position="313"/>
    </location>
</feature>
<dbReference type="RefSeq" id="WP_125557893.1">
    <property type="nucleotide sequence ID" value="NZ_RBVX01000020.1"/>
</dbReference>
<dbReference type="InterPro" id="IPR019734">
    <property type="entry name" value="TPR_rpt"/>
</dbReference>
<feature type="transmembrane region" description="Helical" evidence="2">
    <location>
        <begin position="204"/>
        <end position="222"/>
    </location>
</feature>
<feature type="transmembrane region" description="Helical" evidence="2">
    <location>
        <begin position="447"/>
        <end position="468"/>
    </location>
</feature>
<evidence type="ECO:0000313" key="4">
    <source>
        <dbReference type="Proteomes" id="UP000275076"/>
    </source>
</evidence>
<evidence type="ECO:0000256" key="2">
    <source>
        <dbReference type="SAM" id="Phobius"/>
    </source>
</evidence>
<dbReference type="Proteomes" id="UP000275076">
    <property type="component" value="Unassembled WGS sequence"/>
</dbReference>
<feature type="transmembrane region" description="Helical" evidence="2">
    <location>
        <begin position="391"/>
        <end position="412"/>
    </location>
</feature>
<dbReference type="AlphaFoldDB" id="A0A3R9P372"/>
<dbReference type="InterPro" id="IPR011990">
    <property type="entry name" value="TPR-like_helical_dom_sf"/>
</dbReference>
<proteinExistence type="predicted"/>
<feature type="transmembrane region" description="Helical" evidence="2">
    <location>
        <begin position="114"/>
        <end position="136"/>
    </location>
</feature>
<dbReference type="EMBL" id="RBVX01000020">
    <property type="protein sequence ID" value="RSL31850.1"/>
    <property type="molecule type" value="Genomic_DNA"/>
</dbReference>
<keyword evidence="4" id="KW-1185">Reference proteome</keyword>
<organism evidence="3 4">
    <name type="scientific">Salibacterium salarium</name>
    <dbReference type="NCBI Taxonomy" id="284579"/>
    <lineage>
        <taxon>Bacteria</taxon>
        <taxon>Bacillati</taxon>
        <taxon>Bacillota</taxon>
        <taxon>Bacilli</taxon>
        <taxon>Bacillales</taxon>
        <taxon>Bacillaceae</taxon>
    </lineage>
</organism>
<keyword evidence="2" id="KW-0472">Membrane</keyword>
<name>A0A3R9P372_9BACI</name>
<dbReference type="PANTHER" id="PTHR37422">
    <property type="entry name" value="TEICHURONIC ACID BIOSYNTHESIS PROTEIN TUAE"/>
    <property type="match status" value="1"/>
</dbReference>
<dbReference type="OrthoDB" id="1808577at2"/>
<feature type="transmembrane region" description="Helical" evidence="2">
    <location>
        <begin position="480"/>
        <end position="500"/>
    </location>
</feature>
<sequence>MVHWIVFLIIGVSFFVSSYNQGLFYDQHIYVWQVGMSILFLGYVLYLFFKKKETIPYLYFIVFLIPLCYLLSFTNAVTMQGAFDQFIQWMLFAMFFFVLVSLKKNVPSIQTGMLVLLQLFGLFIAFLPFLTSWEWLAYNDAILGRRFSSVFQYPNTYAAVTMALLLFNIMYMSIKRHSALSIILFSLPVVLYASTLFLSLSRGAMILLPIIWFVGLCCLSFVGQVKYILYTMIAFVGGFVFFMFFSNEWGTLETTGQIIALLLVSLISMALVFVIHQGVNVKANLALSNKKLRYIFPIASFVGGIALVLDFVYKGVIYNFLPENVQNRINNIGYETIFEDGRITFFFDALDMFKNAPIIGWGGDGWSILYHDYQTEPYVSNEVHSVLLEQLLNIGLLGFVVWVGVLVLFAVVSIKVFKQSADGIVPAGLIALMMLLGHGAIDFDFSFASIWLLFFLIFAMVVPGQPEFPTFSMEKYKRPAAIGASVLCTVLVIVSSIYAFRFEAAQRTAQANTQSSNKEEVLEGLSEARDLNPYKLDYAVNQASTAVELRNEDLTLELSNQFTNVQPLSGTAWMQSGNSYASFGYIDEAVKRYKQALEYDPFNTGIYERMIRLTSGEAASLKQNGKDEEATGIADQATETYEQYTDTTLEFRQNPESNYKDLDLNKSSRFLAGQAYMINEEYDSGIEVLNTIGKAEEDIYLRAQALVIHALEKQGKDEQSKKKYNQLKNQNDKATSYYEAYTPFFK</sequence>
<feature type="transmembrane region" description="Helical" evidence="2">
    <location>
        <begin position="156"/>
        <end position="172"/>
    </location>
</feature>
<keyword evidence="1" id="KW-0802">TPR repeat</keyword>
<comment type="caution">
    <text evidence="3">The sequence shown here is derived from an EMBL/GenBank/DDBJ whole genome shotgun (WGS) entry which is preliminary data.</text>
</comment>
<feature type="transmembrane region" description="Helical" evidence="2">
    <location>
        <begin position="227"/>
        <end position="245"/>
    </location>
</feature>
<dbReference type="PANTHER" id="PTHR37422:SF13">
    <property type="entry name" value="LIPOPOLYSACCHARIDE BIOSYNTHESIS PROTEIN PA4999-RELATED"/>
    <property type="match status" value="1"/>
</dbReference>
<feature type="transmembrane region" description="Helical" evidence="2">
    <location>
        <begin position="30"/>
        <end position="49"/>
    </location>
</feature>
<feature type="transmembrane region" description="Helical" evidence="2">
    <location>
        <begin position="56"/>
        <end position="74"/>
    </location>
</feature>
<feature type="transmembrane region" description="Helical" evidence="2">
    <location>
        <begin position="179"/>
        <end position="198"/>
    </location>
</feature>
<reference evidence="3 4" key="1">
    <citation type="submission" date="2018-10" db="EMBL/GenBank/DDBJ databases">
        <title>Draft genome sequence of Bacillus salarius IM0101, isolated from a hypersaline soil in Inner Mongolia, China.</title>
        <authorList>
            <person name="Yamprayoonswat W."/>
            <person name="Boonvisut S."/>
            <person name="Jumpathong W."/>
            <person name="Sittihan S."/>
            <person name="Ruangsuj P."/>
            <person name="Wanthongcharoen S."/>
            <person name="Thongpramul N."/>
            <person name="Pimmason S."/>
            <person name="Yu B."/>
            <person name="Yasawong M."/>
        </authorList>
    </citation>
    <scope>NUCLEOTIDE SEQUENCE [LARGE SCALE GENOMIC DNA]</scope>
    <source>
        <strain evidence="3 4">IM0101</strain>
    </source>
</reference>
<dbReference type="Gene3D" id="1.25.40.10">
    <property type="entry name" value="Tetratricopeptide repeat domain"/>
    <property type="match status" value="1"/>
</dbReference>
<gene>
    <name evidence="3" type="ORF">D7Z54_18820</name>
</gene>